<organism evidence="4 5">
    <name type="scientific">Alkalicoccobacillus gibsonii</name>
    <dbReference type="NCBI Taxonomy" id="79881"/>
    <lineage>
        <taxon>Bacteria</taxon>
        <taxon>Bacillati</taxon>
        <taxon>Bacillota</taxon>
        <taxon>Bacilli</taxon>
        <taxon>Bacillales</taxon>
        <taxon>Bacillaceae</taxon>
        <taxon>Alkalicoccobacillus</taxon>
    </lineage>
</organism>
<evidence type="ECO:0000256" key="3">
    <source>
        <dbReference type="ARBA" id="ARBA00040173"/>
    </source>
</evidence>
<keyword evidence="1" id="KW-0238">DNA-binding</keyword>
<dbReference type="Proteomes" id="UP001418796">
    <property type="component" value="Unassembled WGS sequence"/>
</dbReference>
<dbReference type="SUPFAM" id="SSF46785">
    <property type="entry name" value="Winged helix' DNA-binding domain"/>
    <property type="match status" value="1"/>
</dbReference>
<dbReference type="PROSITE" id="PS01332">
    <property type="entry name" value="HTH_RRF2_1"/>
    <property type="match status" value="1"/>
</dbReference>
<dbReference type="PROSITE" id="PS51197">
    <property type="entry name" value="HTH_RRF2_2"/>
    <property type="match status" value="1"/>
</dbReference>
<sequence length="147" mass="16537">MQLTNYTDYALRTLLYLGSLSDHERAQVKDIAGAYQISFNHLQKIVHDLGKKGLLHTTRGKNGGITLAVSPTTVNLGELVRELEVFDLVECFNEDGQCLIRCSCKLKSVLHQAKTAFLAVLDQYTLDDLLENKQELYSLFMGKQNTD</sequence>
<evidence type="ECO:0000313" key="4">
    <source>
        <dbReference type="EMBL" id="MEN0645293.1"/>
    </source>
</evidence>
<dbReference type="NCBIfam" id="TIGR00738">
    <property type="entry name" value="rrf2_super"/>
    <property type="match status" value="1"/>
</dbReference>
<keyword evidence="5" id="KW-1185">Reference proteome</keyword>
<dbReference type="PANTHER" id="PTHR33221">
    <property type="entry name" value="WINGED HELIX-TURN-HELIX TRANSCRIPTIONAL REGULATOR, RRF2 FAMILY"/>
    <property type="match status" value="1"/>
</dbReference>
<dbReference type="InterPro" id="IPR030489">
    <property type="entry name" value="TR_Rrf2-type_CS"/>
</dbReference>
<dbReference type="Pfam" id="PF02082">
    <property type="entry name" value="Rrf2"/>
    <property type="match status" value="1"/>
</dbReference>
<dbReference type="PANTHER" id="PTHR33221:SF4">
    <property type="entry name" value="HTH-TYPE TRANSCRIPTIONAL REPRESSOR NSRR"/>
    <property type="match status" value="1"/>
</dbReference>
<dbReference type="RefSeq" id="WP_343132151.1">
    <property type="nucleotide sequence ID" value="NZ_JBCITK010000001.1"/>
</dbReference>
<dbReference type="Gene3D" id="1.10.10.10">
    <property type="entry name" value="Winged helix-like DNA-binding domain superfamily/Winged helix DNA-binding domain"/>
    <property type="match status" value="1"/>
</dbReference>
<gene>
    <name evidence="4" type="ORF">MKY91_19190</name>
</gene>
<accession>A0ABU9VN03</accession>
<comment type="cofactor">
    <cofactor evidence="2">
        <name>[2Fe-2S] cluster</name>
        <dbReference type="ChEBI" id="CHEBI:190135"/>
    </cofactor>
</comment>
<dbReference type="InterPro" id="IPR000944">
    <property type="entry name" value="Tscrpt_reg_Rrf2"/>
</dbReference>
<name>A0ABU9VN03_9BACI</name>
<evidence type="ECO:0000313" key="5">
    <source>
        <dbReference type="Proteomes" id="UP001418796"/>
    </source>
</evidence>
<proteinExistence type="predicted"/>
<evidence type="ECO:0000256" key="1">
    <source>
        <dbReference type="ARBA" id="ARBA00023125"/>
    </source>
</evidence>
<protein>
    <recommendedName>
        <fullName evidence="3">HTH-type transcriptional regulator NsrR</fullName>
    </recommendedName>
</protein>
<comment type="caution">
    <text evidence="4">The sequence shown here is derived from an EMBL/GenBank/DDBJ whole genome shotgun (WGS) entry which is preliminary data.</text>
</comment>
<dbReference type="EMBL" id="JBCITK010000001">
    <property type="protein sequence ID" value="MEN0645293.1"/>
    <property type="molecule type" value="Genomic_DNA"/>
</dbReference>
<dbReference type="InterPro" id="IPR036388">
    <property type="entry name" value="WH-like_DNA-bd_sf"/>
</dbReference>
<dbReference type="InterPro" id="IPR036390">
    <property type="entry name" value="WH_DNA-bd_sf"/>
</dbReference>
<reference evidence="4 5" key="1">
    <citation type="submission" date="2024-03" db="EMBL/GenBank/DDBJ databases">
        <title>Bacilli Hybrid Assemblies.</title>
        <authorList>
            <person name="Kovac J."/>
        </authorList>
    </citation>
    <scope>NUCLEOTIDE SEQUENCE [LARGE SCALE GENOMIC DNA]</scope>
    <source>
        <strain evidence="4 5">FSL R7-0666</strain>
    </source>
</reference>
<evidence type="ECO:0000256" key="2">
    <source>
        <dbReference type="ARBA" id="ARBA00034078"/>
    </source>
</evidence>